<protein>
    <submittedName>
        <fullName evidence="1">Uncharacterized protein</fullName>
    </submittedName>
</protein>
<name>A0A0I9TGC8_9MYCO</name>
<organism evidence="1 2">
    <name type="scientific">Mycobacterium haemophilum</name>
    <dbReference type="NCBI Taxonomy" id="29311"/>
    <lineage>
        <taxon>Bacteria</taxon>
        <taxon>Bacillati</taxon>
        <taxon>Actinomycetota</taxon>
        <taxon>Actinomycetes</taxon>
        <taxon>Mycobacteriales</taxon>
        <taxon>Mycobacteriaceae</taxon>
        <taxon>Mycobacterium</taxon>
    </lineage>
</organism>
<evidence type="ECO:0000313" key="2">
    <source>
        <dbReference type="Proteomes" id="UP000036334"/>
    </source>
</evidence>
<evidence type="ECO:0000313" key="1">
    <source>
        <dbReference type="EMBL" id="KLO35052.1"/>
    </source>
</evidence>
<dbReference type="AlphaFoldDB" id="A0A0I9TGC8"/>
<sequence length="93" mass="9769">MESLPPLSAYDAKMPNPEDLEARIAAMEASLADALGVIKTVGATQSVLGDALREFITRLGSAESIAQNTNQRISALEKSAAEIKALLLKSLDG</sequence>
<dbReference type="Proteomes" id="UP000036334">
    <property type="component" value="Unassembled WGS sequence"/>
</dbReference>
<gene>
    <name evidence="1" type="ORF">ABH38_17100</name>
</gene>
<comment type="caution">
    <text evidence="1">The sequence shown here is derived from an EMBL/GenBank/DDBJ whole genome shotgun (WGS) entry which is preliminary data.</text>
</comment>
<dbReference type="PATRIC" id="fig|29311.18.peg.2148"/>
<proteinExistence type="predicted"/>
<dbReference type="STRING" id="1202450.B586_12160"/>
<dbReference type="EMBL" id="LDPR01000018">
    <property type="protein sequence ID" value="KLO35052.1"/>
    <property type="molecule type" value="Genomic_DNA"/>
</dbReference>
<keyword evidence="2" id="KW-1185">Reference proteome</keyword>
<accession>A0A0I9TGC8</accession>
<reference evidence="1 2" key="1">
    <citation type="submission" date="2015-05" db="EMBL/GenBank/DDBJ databases">
        <title>Genome sequence of Mycobacterium haemophilum.</title>
        <authorList>
            <person name="Greninger A.L."/>
            <person name="Cunningham G."/>
            <person name="Miller S."/>
        </authorList>
    </citation>
    <scope>NUCLEOTIDE SEQUENCE [LARGE SCALE GENOMIC DNA]</scope>
    <source>
        <strain evidence="2">UC1</strain>
    </source>
</reference>